<dbReference type="Proteomes" id="UP000654075">
    <property type="component" value="Unassembled WGS sequence"/>
</dbReference>
<comment type="caution">
    <text evidence="2">The sequence shown here is derived from an EMBL/GenBank/DDBJ whole genome shotgun (WGS) entry which is preliminary data.</text>
</comment>
<feature type="region of interest" description="Disordered" evidence="1">
    <location>
        <begin position="57"/>
        <end position="130"/>
    </location>
</feature>
<feature type="region of interest" description="Disordered" evidence="1">
    <location>
        <begin position="289"/>
        <end position="326"/>
    </location>
</feature>
<evidence type="ECO:0000256" key="1">
    <source>
        <dbReference type="SAM" id="MobiDB-lite"/>
    </source>
</evidence>
<evidence type="ECO:0000313" key="2">
    <source>
        <dbReference type="EMBL" id="CAE8611848.1"/>
    </source>
</evidence>
<feature type="compositionally biased region" description="Low complexity" evidence="1">
    <location>
        <begin position="308"/>
        <end position="326"/>
    </location>
</feature>
<dbReference type="AlphaFoldDB" id="A0A813FC91"/>
<feature type="compositionally biased region" description="Basic and acidic residues" evidence="1">
    <location>
        <begin position="241"/>
        <end position="258"/>
    </location>
</feature>
<keyword evidence="3" id="KW-1185">Reference proteome</keyword>
<gene>
    <name evidence="2" type="ORF">PGLA1383_LOCUS29647</name>
</gene>
<sequence length="326" mass="35341">MHPTEAVSEGVAAGRLRFWRREFSRSFSRLELRAARAEQAEPMDLFEERMLQLSRKVEDWKSSQIESSQGPVDLPERGRSSTPGRLFDTPSTSPNAAPLEDTPSKRILARPGSWLGPTTHTGRGCSPNGARTDAGNLVAVGAPRSFGIPSGAAFSAAGSGMYNAVRSFPLLPQQSAAAIRIPHHTHTPTGSPAKHNLVSPLSPFSWSCAVAITSSAIEARSAERHGIAQWHFGGKVSPDPPLRETPNRDRAFKSERHSLSPTRGRSASAISSAGAVADGLLLNDWQLASRRPVASGSPSRRRDTPPHQQQQQLQQQQQQQQQQQPP</sequence>
<proteinExistence type="predicted"/>
<accession>A0A813FC91</accession>
<protein>
    <submittedName>
        <fullName evidence="2">Uncharacterized protein</fullName>
    </submittedName>
</protein>
<dbReference type="EMBL" id="CAJNNV010025053">
    <property type="protein sequence ID" value="CAE8611848.1"/>
    <property type="molecule type" value="Genomic_DNA"/>
</dbReference>
<feature type="region of interest" description="Disordered" evidence="1">
    <location>
        <begin position="230"/>
        <end position="270"/>
    </location>
</feature>
<organism evidence="2 3">
    <name type="scientific">Polarella glacialis</name>
    <name type="common">Dinoflagellate</name>
    <dbReference type="NCBI Taxonomy" id="89957"/>
    <lineage>
        <taxon>Eukaryota</taxon>
        <taxon>Sar</taxon>
        <taxon>Alveolata</taxon>
        <taxon>Dinophyceae</taxon>
        <taxon>Suessiales</taxon>
        <taxon>Suessiaceae</taxon>
        <taxon>Polarella</taxon>
    </lineage>
</organism>
<evidence type="ECO:0000313" key="3">
    <source>
        <dbReference type="Proteomes" id="UP000654075"/>
    </source>
</evidence>
<name>A0A813FC91_POLGL</name>
<reference evidence="2" key="1">
    <citation type="submission" date="2021-02" db="EMBL/GenBank/DDBJ databases">
        <authorList>
            <person name="Dougan E. K."/>
            <person name="Rhodes N."/>
            <person name="Thang M."/>
            <person name="Chan C."/>
        </authorList>
    </citation>
    <scope>NUCLEOTIDE SEQUENCE</scope>
</reference>